<accession>A0A2P2PAF0</accession>
<evidence type="ECO:0000313" key="1">
    <source>
        <dbReference type="EMBL" id="MBX51679.1"/>
    </source>
</evidence>
<organism evidence="1">
    <name type="scientific">Rhizophora mucronata</name>
    <name type="common">Asiatic mangrove</name>
    <dbReference type="NCBI Taxonomy" id="61149"/>
    <lineage>
        <taxon>Eukaryota</taxon>
        <taxon>Viridiplantae</taxon>
        <taxon>Streptophyta</taxon>
        <taxon>Embryophyta</taxon>
        <taxon>Tracheophyta</taxon>
        <taxon>Spermatophyta</taxon>
        <taxon>Magnoliopsida</taxon>
        <taxon>eudicotyledons</taxon>
        <taxon>Gunneridae</taxon>
        <taxon>Pentapetalae</taxon>
        <taxon>rosids</taxon>
        <taxon>fabids</taxon>
        <taxon>Malpighiales</taxon>
        <taxon>Rhizophoraceae</taxon>
        <taxon>Rhizophora</taxon>
    </lineage>
</organism>
<name>A0A2P2PAF0_RHIMU</name>
<dbReference type="AlphaFoldDB" id="A0A2P2PAF0"/>
<reference evidence="1" key="1">
    <citation type="submission" date="2018-02" db="EMBL/GenBank/DDBJ databases">
        <title>Rhizophora mucronata_Transcriptome.</title>
        <authorList>
            <person name="Meera S.P."/>
            <person name="Sreeshan A."/>
            <person name="Augustine A."/>
        </authorList>
    </citation>
    <scope>NUCLEOTIDE SEQUENCE</scope>
    <source>
        <tissue evidence="1">Leaf</tissue>
    </source>
</reference>
<sequence length="43" mass="4827">MTGTLCRGMHNIFVLYFLACSLRILALVNPRCLVLNLVSLDTM</sequence>
<dbReference type="EMBL" id="GGEC01071195">
    <property type="protein sequence ID" value="MBX51679.1"/>
    <property type="molecule type" value="Transcribed_RNA"/>
</dbReference>
<proteinExistence type="predicted"/>
<protein>
    <submittedName>
        <fullName evidence="1">Uncharacterized protein</fullName>
    </submittedName>
</protein>